<dbReference type="Gene3D" id="3.30.40.220">
    <property type="match status" value="2"/>
</dbReference>
<evidence type="ECO:0000313" key="2">
    <source>
        <dbReference type="EMBL" id="CAE8639291.1"/>
    </source>
</evidence>
<comment type="caution">
    <text evidence="2">The sequence shown here is derived from an EMBL/GenBank/DDBJ whole genome shotgun (WGS) entry which is preliminary data.</text>
</comment>
<evidence type="ECO:0000256" key="1">
    <source>
        <dbReference type="SAM" id="MobiDB-lite"/>
    </source>
</evidence>
<evidence type="ECO:0000313" key="3">
    <source>
        <dbReference type="Proteomes" id="UP000654075"/>
    </source>
</evidence>
<name>A0A813HPA4_POLGL</name>
<dbReference type="AlphaFoldDB" id="A0A813HPA4"/>
<organism evidence="2 3">
    <name type="scientific">Polarella glacialis</name>
    <name type="common">Dinoflagellate</name>
    <dbReference type="NCBI Taxonomy" id="89957"/>
    <lineage>
        <taxon>Eukaryota</taxon>
        <taxon>Sar</taxon>
        <taxon>Alveolata</taxon>
        <taxon>Dinophyceae</taxon>
        <taxon>Suessiales</taxon>
        <taxon>Suessiaceae</taxon>
        <taxon>Polarella</taxon>
    </lineage>
</organism>
<feature type="region of interest" description="Disordered" evidence="1">
    <location>
        <begin position="1"/>
        <end position="29"/>
    </location>
</feature>
<feature type="region of interest" description="Disordered" evidence="1">
    <location>
        <begin position="357"/>
        <end position="381"/>
    </location>
</feature>
<dbReference type="OrthoDB" id="409543at2759"/>
<feature type="non-terminal residue" evidence="2">
    <location>
        <position position="1"/>
    </location>
</feature>
<feature type="compositionally biased region" description="Low complexity" evidence="1">
    <location>
        <begin position="9"/>
        <end position="21"/>
    </location>
</feature>
<accession>A0A813HPA4</accession>
<feature type="non-terminal residue" evidence="2">
    <location>
        <position position="381"/>
    </location>
</feature>
<reference evidence="2" key="1">
    <citation type="submission" date="2021-02" db="EMBL/GenBank/DDBJ databases">
        <authorList>
            <person name="Dougan E. K."/>
            <person name="Rhodes N."/>
            <person name="Thang M."/>
            <person name="Chan C."/>
        </authorList>
    </citation>
    <scope>NUCLEOTIDE SEQUENCE</scope>
</reference>
<protein>
    <submittedName>
        <fullName evidence="2">Uncharacterized protein</fullName>
    </submittedName>
</protein>
<sequence length="381" mass="42483">VMHEQKKFSMGSSTSSATPSGRLKAYRRTASQKGVPFRLTDNEAMGVMFRPCRYCGVTPPPQGHGITRLRKVGEEQGGFMGPYSLTNTETACAHCNLAKGHHTEEAFVEICRHVASQKGLGDFGRFPDRFRDNISKKSRSCYLADTKTHALTNAQFREIVEKPCFYCGKEPRKGEHYNGLDRLDNTVRVYTSESCVACCGTCNIMKYRWTLEEFLEHCKRVATYEEEEEEIVELTECVRSIGSGFSSLVPVFGTCMAMSAPQRNLATVLRALETEEHVAASHEHRGSASRRGVEFAEQLAAKHHEVLMLKESLQAKGAKLDRQAEASSAEALRRCIAIEEAANDVDRRLQRSEATNRELASELASQQERRCESAAADARAN</sequence>
<proteinExistence type="predicted"/>
<keyword evidence="3" id="KW-1185">Reference proteome</keyword>
<dbReference type="Proteomes" id="UP000654075">
    <property type="component" value="Unassembled WGS sequence"/>
</dbReference>
<dbReference type="EMBL" id="CAJNNV010032210">
    <property type="protein sequence ID" value="CAE8639291.1"/>
    <property type="molecule type" value="Genomic_DNA"/>
</dbReference>
<gene>
    <name evidence="2" type="ORF">PGLA1383_LOCUS54336</name>
</gene>